<dbReference type="InterPro" id="IPR053187">
    <property type="entry name" value="Notoamide_regulator"/>
</dbReference>
<keyword evidence="4" id="KW-0804">Transcription</keyword>
<dbReference type="CDD" id="cd00067">
    <property type="entry name" value="GAL4"/>
    <property type="match status" value="1"/>
</dbReference>
<dbReference type="Pfam" id="PF00172">
    <property type="entry name" value="Zn_clus"/>
    <property type="match status" value="1"/>
</dbReference>
<dbReference type="PROSITE" id="PS00463">
    <property type="entry name" value="ZN2_CY6_FUNGAL_1"/>
    <property type="match status" value="1"/>
</dbReference>
<dbReference type="Gene3D" id="4.10.240.10">
    <property type="entry name" value="Zn(2)-C6 fungal-type DNA-binding domain"/>
    <property type="match status" value="1"/>
</dbReference>
<dbReference type="InterPro" id="IPR008030">
    <property type="entry name" value="NmrA-like"/>
</dbReference>
<evidence type="ECO:0000313" key="9">
    <source>
        <dbReference type="Proteomes" id="UP000249363"/>
    </source>
</evidence>
<keyword evidence="2" id="KW-0805">Transcription regulation</keyword>
<dbReference type="SUPFAM" id="SSF51735">
    <property type="entry name" value="NAD(P)-binding Rossmann-fold domains"/>
    <property type="match status" value="1"/>
</dbReference>
<evidence type="ECO:0000313" key="8">
    <source>
        <dbReference type="EMBL" id="RAO65208.1"/>
    </source>
</evidence>
<dbReference type="GO" id="GO:0006351">
    <property type="term" value="P:DNA-templated transcription"/>
    <property type="evidence" value="ECO:0007669"/>
    <property type="project" value="InterPro"/>
</dbReference>
<dbReference type="PANTHER" id="PTHR47256:SF9">
    <property type="entry name" value="ZN(II)2CYS6 TRANSCRIPTION FACTOR (EUROFUNG)"/>
    <property type="match status" value="1"/>
</dbReference>
<dbReference type="GO" id="GO:0000981">
    <property type="term" value="F:DNA-binding transcription factor activity, RNA polymerase II-specific"/>
    <property type="evidence" value="ECO:0007669"/>
    <property type="project" value="InterPro"/>
</dbReference>
<dbReference type="PROSITE" id="PS50048">
    <property type="entry name" value="ZN2_CY6_FUNGAL_2"/>
    <property type="match status" value="1"/>
</dbReference>
<dbReference type="InterPro" id="IPR036291">
    <property type="entry name" value="NAD(P)-bd_dom_sf"/>
</dbReference>
<feature type="region of interest" description="Disordered" evidence="6">
    <location>
        <begin position="259"/>
        <end position="311"/>
    </location>
</feature>
<dbReference type="InterPro" id="IPR036864">
    <property type="entry name" value="Zn2-C6_fun-type_DNA-bd_sf"/>
</dbReference>
<dbReference type="InterPro" id="IPR007219">
    <property type="entry name" value="XnlR_reg_dom"/>
</dbReference>
<feature type="compositionally biased region" description="Basic and acidic residues" evidence="6">
    <location>
        <begin position="910"/>
        <end position="922"/>
    </location>
</feature>
<feature type="compositionally biased region" description="Polar residues" evidence="6">
    <location>
        <begin position="929"/>
        <end position="940"/>
    </location>
</feature>
<dbReference type="GeneID" id="63790437"/>
<gene>
    <name evidence="8" type="ORF">BHQ10_001220</name>
</gene>
<dbReference type="Pfam" id="PF05368">
    <property type="entry name" value="NmrA"/>
    <property type="match status" value="1"/>
</dbReference>
<dbReference type="EMBL" id="MIKG01000001">
    <property type="protein sequence ID" value="RAO65208.1"/>
    <property type="molecule type" value="Genomic_DNA"/>
</dbReference>
<dbReference type="SMART" id="SM00066">
    <property type="entry name" value="GAL4"/>
    <property type="match status" value="1"/>
</dbReference>
<feature type="region of interest" description="Disordered" evidence="6">
    <location>
        <begin position="901"/>
        <end position="962"/>
    </location>
</feature>
<evidence type="ECO:0000256" key="4">
    <source>
        <dbReference type="ARBA" id="ARBA00023163"/>
    </source>
</evidence>
<evidence type="ECO:0000256" key="2">
    <source>
        <dbReference type="ARBA" id="ARBA00023015"/>
    </source>
</evidence>
<keyword evidence="3" id="KW-0238">DNA-binding</keyword>
<dbReference type="PANTHER" id="PTHR47256">
    <property type="entry name" value="ZN(II)2CYS6 TRANSCRIPTION FACTOR (EUROFUNG)-RELATED"/>
    <property type="match status" value="1"/>
</dbReference>
<comment type="caution">
    <text evidence="8">The sequence shown here is derived from an EMBL/GenBank/DDBJ whole genome shotgun (WGS) entry which is preliminary data.</text>
</comment>
<dbReference type="Proteomes" id="UP000249363">
    <property type="component" value="Unassembled WGS sequence"/>
</dbReference>
<dbReference type="Gene3D" id="3.90.25.10">
    <property type="entry name" value="UDP-galactose 4-epimerase, domain 1"/>
    <property type="match status" value="1"/>
</dbReference>
<reference evidence="8 9" key="1">
    <citation type="journal article" date="2017" name="Biotechnol. Biofuels">
        <title>Differential beta-glucosidase expression as a function of carbon source availability in Talaromyces amestolkiae: a genomic and proteomic approach.</title>
        <authorList>
            <person name="de Eugenio L.I."/>
            <person name="Mendez-Liter J.A."/>
            <person name="Nieto-Dominguez M."/>
            <person name="Alonso L."/>
            <person name="Gil-Munoz J."/>
            <person name="Barriuso J."/>
            <person name="Prieto A."/>
            <person name="Martinez M.J."/>
        </authorList>
    </citation>
    <scope>NUCLEOTIDE SEQUENCE [LARGE SCALE GENOMIC DNA]</scope>
    <source>
        <strain evidence="8 9">CIB</strain>
    </source>
</reference>
<dbReference type="STRING" id="1196081.A0A364KNS5"/>
<keyword evidence="9" id="KW-1185">Reference proteome</keyword>
<accession>A0A364KNS5</accession>
<dbReference type="RefSeq" id="XP_040729725.1">
    <property type="nucleotide sequence ID" value="XM_040873233.1"/>
</dbReference>
<dbReference type="InterPro" id="IPR001138">
    <property type="entry name" value="Zn2Cys6_DnaBD"/>
</dbReference>
<evidence type="ECO:0000256" key="5">
    <source>
        <dbReference type="ARBA" id="ARBA00023242"/>
    </source>
</evidence>
<name>A0A364KNS5_TALAM</name>
<dbReference type="Pfam" id="PF04082">
    <property type="entry name" value="Fungal_trans"/>
    <property type="match status" value="1"/>
</dbReference>
<dbReference type="GO" id="GO:0008270">
    <property type="term" value="F:zinc ion binding"/>
    <property type="evidence" value="ECO:0007669"/>
    <property type="project" value="InterPro"/>
</dbReference>
<keyword evidence="5" id="KW-0539">Nucleus</keyword>
<proteinExistence type="predicted"/>
<dbReference type="AlphaFoldDB" id="A0A364KNS5"/>
<evidence type="ECO:0000256" key="3">
    <source>
        <dbReference type="ARBA" id="ARBA00023125"/>
    </source>
</evidence>
<dbReference type="SUPFAM" id="SSF57701">
    <property type="entry name" value="Zn2/Cys6 DNA-binding domain"/>
    <property type="match status" value="1"/>
</dbReference>
<organism evidence="8 9">
    <name type="scientific">Talaromyces amestolkiae</name>
    <dbReference type="NCBI Taxonomy" id="1196081"/>
    <lineage>
        <taxon>Eukaryota</taxon>
        <taxon>Fungi</taxon>
        <taxon>Dikarya</taxon>
        <taxon>Ascomycota</taxon>
        <taxon>Pezizomycotina</taxon>
        <taxon>Eurotiomycetes</taxon>
        <taxon>Eurotiomycetidae</taxon>
        <taxon>Eurotiales</taxon>
        <taxon>Trichocomaceae</taxon>
        <taxon>Talaromyces</taxon>
        <taxon>Talaromyces sect. Talaromyces</taxon>
    </lineage>
</organism>
<evidence type="ECO:0000256" key="6">
    <source>
        <dbReference type="SAM" id="MobiDB-lite"/>
    </source>
</evidence>
<evidence type="ECO:0000259" key="7">
    <source>
        <dbReference type="PROSITE" id="PS50048"/>
    </source>
</evidence>
<dbReference type="OrthoDB" id="2593732at2759"/>
<feature type="domain" description="Zn(2)-C6 fungal-type" evidence="7">
    <location>
        <begin position="321"/>
        <end position="350"/>
    </location>
</feature>
<dbReference type="Gene3D" id="3.40.50.720">
    <property type="entry name" value="NAD(P)-binding Rossmann-like Domain"/>
    <property type="match status" value="1"/>
</dbReference>
<protein>
    <recommendedName>
        <fullName evidence="7">Zn(2)-C6 fungal-type domain-containing protein</fullName>
    </recommendedName>
</protein>
<evidence type="ECO:0000256" key="1">
    <source>
        <dbReference type="ARBA" id="ARBA00022723"/>
    </source>
</evidence>
<keyword evidence="1" id="KW-0479">Metal-binding</keyword>
<dbReference type="CDD" id="cd05251">
    <property type="entry name" value="NmrA_like_SDR_a"/>
    <property type="match status" value="1"/>
</dbReference>
<feature type="compositionally biased region" description="Polar residues" evidence="6">
    <location>
        <begin position="260"/>
        <end position="287"/>
    </location>
</feature>
<dbReference type="CDD" id="cd12148">
    <property type="entry name" value="fungal_TF_MHR"/>
    <property type="match status" value="1"/>
</dbReference>
<sequence length="987" mass="110453">MTVDKRIITIFGGTGQQGSSVGRSLLLNKDKRFFVRVITRNPSSEKAQAIAALGAELVKADAFTEGEIEAAFQGSWAVFINNDSGNPVLNTETFPTNYDIEATIIDAAHRAGVQHVVYSSGQSICAATKGRVHQEGFETKYHVEQYARTKPFTTFTAVLPAAFWENFRDENFCYGLGGFPFYRTWDGKLQLRAPLYGGKEDMPWLSVKDDFGDIVHGIFLNPQKYNGMTIQAFSQQLSFAEMAQSFTDACVDTAAMSTVPDDQQNQQGNSGETDSDGSTQIGGQNSFRPIVPGPSYPGPGRTPADLRRTMGPGWNKRVSTACLACKKSKRKCSGTPPCDNCRALHRECIFDESLDQRRRVAAKRTAEELEYHRDMLNDLFKVIRIADEKQAQRLMEMIRSDATPEEIRLFIDEVLVQLQTFEPPSKAKRETAAQLKEIRSRANMQGSAPSFRRQVMDVNFLCVIPPIQVPASPWTTATDDDAFVSHLVSLYFTWDYPFYSFLDLNVLINHMKSRDLHSEFCSPFLVNALLAHACSYSEYSEAYGIPGDITSKGAKFLKEAEKCLEKRGDDVSLSMLQGTMILYERYSMTGQDDLGYAMLYKGIDIADKLGYTGGEGQTIDLSEKSKDLYNSAVKTVWGLFQLDTVAHAAFLKPCRIKNVRLCRTPALSLERDADFWTAYPSQKPPRKAFFVTYFDKACTLSEISRDISTTLFADEIDDDKERLSAAVDSLYTRMKKWHESLPAEFHMSKKPAPHILLLHMFNCPRGHNYHHKATEIGTPAKAPGSQMPEGGEDPASIAITSARAIARLIRVHQEEYGISRSHVFALFAVNLALFLLLDLDVYDISDPDCLSLTSAFAIITTRSMLGREVRYIFYRSVSKSKKNGVSKWDQLPEGLREILGEDADDSSDSEGNHNDEHKHDDIGDGYNHYGNTSTRTTPMTATEEDEEQAQKPKKGWGPQEGSKGLCEMLCRYETMTLGRKDHVTGKK</sequence>
<dbReference type="GO" id="GO:0003677">
    <property type="term" value="F:DNA binding"/>
    <property type="evidence" value="ECO:0007669"/>
    <property type="project" value="UniProtKB-KW"/>
</dbReference>